<dbReference type="AlphaFoldDB" id="A0A4Y2KJR0"/>
<keyword evidence="3" id="KW-1185">Reference proteome</keyword>
<evidence type="ECO:0000313" key="3">
    <source>
        <dbReference type="Proteomes" id="UP000499080"/>
    </source>
</evidence>
<gene>
    <name evidence="2" type="ORF">AVEN_209049_1</name>
</gene>
<protein>
    <submittedName>
        <fullName evidence="2">Uncharacterized protein</fullName>
    </submittedName>
</protein>
<name>A0A4Y2KJR0_ARAVE</name>
<accession>A0A4Y2KJR0</accession>
<dbReference type="EMBL" id="BGPR01004689">
    <property type="protein sequence ID" value="GBN02272.1"/>
    <property type="molecule type" value="Genomic_DNA"/>
</dbReference>
<evidence type="ECO:0000256" key="1">
    <source>
        <dbReference type="SAM" id="MobiDB-lite"/>
    </source>
</evidence>
<reference evidence="2 3" key="1">
    <citation type="journal article" date="2019" name="Sci. Rep.">
        <title>Orb-weaving spider Araneus ventricosus genome elucidates the spidroin gene catalogue.</title>
        <authorList>
            <person name="Kono N."/>
            <person name="Nakamura H."/>
            <person name="Ohtoshi R."/>
            <person name="Moran D.A.P."/>
            <person name="Shinohara A."/>
            <person name="Yoshida Y."/>
            <person name="Fujiwara M."/>
            <person name="Mori M."/>
            <person name="Tomita M."/>
            <person name="Arakawa K."/>
        </authorList>
    </citation>
    <scope>NUCLEOTIDE SEQUENCE [LARGE SCALE GENOMIC DNA]</scope>
</reference>
<proteinExistence type="predicted"/>
<evidence type="ECO:0000313" key="2">
    <source>
        <dbReference type="EMBL" id="GBN02272.1"/>
    </source>
</evidence>
<sequence>MAVGDGTPGATTNSGVPAGIFRIMGGSKDNTRGSSSIGALGATASSGGPARYSFAGHQLRGISRGSSLIRRVGDGTPGTTATSGRPVNIPDCRAKCEFEEEELRRKPINQGEGQLLRTSCSAERLSCNRKTT</sequence>
<feature type="region of interest" description="Disordered" evidence="1">
    <location>
        <begin position="1"/>
        <end position="34"/>
    </location>
</feature>
<organism evidence="2 3">
    <name type="scientific">Araneus ventricosus</name>
    <name type="common">Orbweaver spider</name>
    <name type="synonym">Epeira ventricosa</name>
    <dbReference type="NCBI Taxonomy" id="182803"/>
    <lineage>
        <taxon>Eukaryota</taxon>
        <taxon>Metazoa</taxon>
        <taxon>Ecdysozoa</taxon>
        <taxon>Arthropoda</taxon>
        <taxon>Chelicerata</taxon>
        <taxon>Arachnida</taxon>
        <taxon>Araneae</taxon>
        <taxon>Araneomorphae</taxon>
        <taxon>Entelegynae</taxon>
        <taxon>Araneoidea</taxon>
        <taxon>Araneidae</taxon>
        <taxon>Araneus</taxon>
    </lineage>
</organism>
<comment type="caution">
    <text evidence="2">The sequence shown here is derived from an EMBL/GenBank/DDBJ whole genome shotgun (WGS) entry which is preliminary data.</text>
</comment>
<dbReference type="Proteomes" id="UP000499080">
    <property type="component" value="Unassembled WGS sequence"/>
</dbReference>